<protein>
    <submittedName>
        <fullName evidence="1">Uncharacterized protein</fullName>
    </submittedName>
</protein>
<proteinExistence type="predicted"/>
<dbReference type="AlphaFoldDB" id="V6JG78"/>
<accession>V6JG78</accession>
<dbReference type="PATRIC" id="fig|1352936.5.peg.9164"/>
<dbReference type="HOGENOM" id="CLU_3405807_0_0_11"/>
<reference evidence="1 2" key="1">
    <citation type="journal article" date="2014" name="Genome Announc.">
        <title>Draft Genome Sequence of Streptomyces roseochromogenes subsp. oscitans DS 12.976, Producer of the Aminocoumarin Antibiotic Clorobiocin.</title>
        <authorList>
            <person name="Ruckert C."/>
            <person name="Kalinowski J."/>
            <person name="Heide L."/>
            <person name="Apel A.K."/>
        </authorList>
    </citation>
    <scope>NUCLEOTIDE SEQUENCE [LARGE SCALE GENOMIC DNA]</scope>
    <source>
        <strain evidence="1 2">DS 12.976</strain>
    </source>
</reference>
<dbReference type="Proteomes" id="UP000017984">
    <property type="component" value="Chromosome"/>
</dbReference>
<evidence type="ECO:0000313" key="2">
    <source>
        <dbReference type="Proteomes" id="UP000017984"/>
    </source>
</evidence>
<sequence length="30" mass="3426">MALSWVYKVGWLAFTVKAQRVFSSSARHQA</sequence>
<dbReference type="EMBL" id="AWQX01000386">
    <property type="protein sequence ID" value="EST18912.1"/>
    <property type="molecule type" value="Genomic_DNA"/>
</dbReference>
<evidence type="ECO:0000313" key="1">
    <source>
        <dbReference type="EMBL" id="EST18912.1"/>
    </source>
</evidence>
<organism evidence="1 2">
    <name type="scientific">Streptomyces roseochromogenus subsp. oscitans DS 12.976</name>
    <dbReference type="NCBI Taxonomy" id="1352936"/>
    <lineage>
        <taxon>Bacteria</taxon>
        <taxon>Bacillati</taxon>
        <taxon>Actinomycetota</taxon>
        <taxon>Actinomycetes</taxon>
        <taxon>Kitasatosporales</taxon>
        <taxon>Streptomycetaceae</taxon>
        <taxon>Streptomyces</taxon>
    </lineage>
</organism>
<dbReference type="STRING" id="1352936.M878_44155"/>
<keyword evidence="2" id="KW-1185">Reference proteome</keyword>
<comment type="caution">
    <text evidence="1">The sequence shown here is derived from an EMBL/GenBank/DDBJ whole genome shotgun (WGS) entry which is preliminary data.</text>
</comment>
<name>V6JG78_STRRC</name>
<gene>
    <name evidence="1" type="ORF">M878_44155</name>
</gene>